<dbReference type="PROSITE" id="PS51257">
    <property type="entry name" value="PROKAR_LIPOPROTEIN"/>
    <property type="match status" value="1"/>
</dbReference>
<dbReference type="EMBL" id="CACRSU010000001">
    <property type="protein sequence ID" value="VYS72150.1"/>
    <property type="molecule type" value="Genomic_DNA"/>
</dbReference>
<proteinExistence type="predicted"/>
<dbReference type="AlphaFoldDB" id="A0A6N2QVV3"/>
<evidence type="ECO:0000256" key="1">
    <source>
        <dbReference type="SAM" id="SignalP"/>
    </source>
</evidence>
<evidence type="ECO:0000313" key="2">
    <source>
        <dbReference type="EMBL" id="VYS72150.1"/>
    </source>
</evidence>
<keyword evidence="1" id="KW-0732">Signal</keyword>
<accession>A0A6N2QVV3</accession>
<sequence length="343" mass="37040">MKHIYNKVYKAAIAALMLTAATACTNEMPLPDNAQEPDTKPETGTLTTVTVSQDAGAQTRLNYQENGGKMDVTWKTGDEIYIGVPPAQGTESRKTLEQAGFKKYTCNQANGTQATFTATDGLTGVTSGTKLFAFHVNPKNALIYDNGKDFRACLSYLTKKPGNSTSTAPQEPDSFVEQRQTNNNSTAHISDYDFMYATVTYTDEGQTHFSFKQHVSLMKFTLQLPDDSKNKNVKKLELTATGGDSSYGLSLYRSVNLKSGYAGGQGIGDARLILHLGEGENGFQCTDGKLIAYLVRGNAAKGGIIITVTDTENQEYTVTLNGGAISSGKYYTVTANLTKKVAN</sequence>
<feature type="signal peptide" evidence="1">
    <location>
        <begin position="1"/>
        <end position="25"/>
    </location>
</feature>
<dbReference type="RefSeq" id="WP_138293030.1">
    <property type="nucleotide sequence ID" value="NZ_BAABZC010000001.1"/>
</dbReference>
<reference evidence="2" key="1">
    <citation type="submission" date="2019-11" db="EMBL/GenBank/DDBJ databases">
        <authorList>
            <person name="Feng L."/>
        </authorList>
    </citation>
    <scope>NUCLEOTIDE SEQUENCE</scope>
    <source>
        <strain evidence="2">BintestinalisLFYP9</strain>
    </source>
</reference>
<organism evidence="2">
    <name type="scientific">Bacteroides intestinalis</name>
    <dbReference type="NCBI Taxonomy" id="329854"/>
    <lineage>
        <taxon>Bacteria</taxon>
        <taxon>Pseudomonadati</taxon>
        <taxon>Bacteroidota</taxon>
        <taxon>Bacteroidia</taxon>
        <taxon>Bacteroidales</taxon>
        <taxon>Bacteroidaceae</taxon>
        <taxon>Bacteroides</taxon>
    </lineage>
</organism>
<feature type="chain" id="PRO_5026678920" description="Fimbrillin family protein" evidence="1">
    <location>
        <begin position="26"/>
        <end position="343"/>
    </location>
</feature>
<name>A0A6N2QVV3_9BACE</name>
<protein>
    <recommendedName>
        <fullName evidence="3">Fimbrillin family protein</fullName>
    </recommendedName>
</protein>
<gene>
    <name evidence="2" type="ORF">BILFYP9_00020</name>
</gene>
<evidence type="ECO:0008006" key="3">
    <source>
        <dbReference type="Google" id="ProtNLM"/>
    </source>
</evidence>